<evidence type="ECO:0000313" key="4">
    <source>
        <dbReference type="EMBL" id="TWB43873.1"/>
    </source>
</evidence>
<dbReference type="InterPro" id="IPR024618">
    <property type="entry name" value="DUF3857"/>
</dbReference>
<evidence type="ECO:0000256" key="1">
    <source>
        <dbReference type="SAM" id="SignalP"/>
    </source>
</evidence>
<dbReference type="Gene3D" id="2.60.40.3140">
    <property type="match status" value="1"/>
</dbReference>
<evidence type="ECO:0000313" key="5">
    <source>
        <dbReference type="Proteomes" id="UP000315751"/>
    </source>
</evidence>
<dbReference type="Gene3D" id="3.10.620.30">
    <property type="match status" value="1"/>
</dbReference>
<dbReference type="InterPro" id="IPR038765">
    <property type="entry name" value="Papain-like_cys_pep_sf"/>
</dbReference>
<proteinExistence type="predicted"/>
<dbReference type="Proteomes" id="UP000315751">
    <property type="component" value="Unassembled WGS sequence"/>
</dbReference>
<name>A0A560HBX8_9PROT</name>
<dbReference type="Pfam" id="PF01841">
    <property type="entry name" value="Transglut_core"/>
    <property type="match status" value="1"/>
</dbReference>
<dbReference type="OrthoDB" id="98874at2"/>
<dbReference type="AlphaFoldDB" id="A0A560HBX8"/>
<gene>
    <name evidence="4" type="ORF">FBZ90_104261</name>
</gene>
<feature type="signal peptide" evidence="1">
    <location>
        <begin position="1"/>
        <end position="24"/>
    </location>
</feature>
<feature type="domain" description="Transglutaminase-like" evidence="2">
    <location>
        <begin position="255"/>
        <end position="332"/>
    </location>
</feature>
<keyword evidence="5" id="KW-1185">Reference proteome</keyword>
<dbReference type="EMBL" id="VITR01000004">
    <property type="protein sequence ID" value="TWB43873.1"/>
    <property type="molecule type" value="Genomic_DNA"/>
</dbReference>
<dbReference type="InterPro" id="IPR002931">
    <property type="entry name" value="Transglutaminase-like"/>
</dbReference>
<protein>
    <submittedName>
        <fullName evidence="4">Transglutaminase superfamily protein</fullName>
    </submittedName>
</protein>
<evidence type="ECO:0000259" key="3">
    <source>
        <dbReference type="Pfam" id="PF12969"/>
    </source>
</evidence>
<feature type="domain" description="DUF3857" evidence="3">
    <location>
        <begin position="43"/>
        <end position="207"/>
    </location>
</feature>
<keyword evidence="1" id="KW-0732">Signal</keyword>
<feature type="chain" id="PRO_5022182610" evidence="1">
    <location>
        <begin position="25"/>
        <end position="628"/>
    </location>
</feature>
<reference evidence="4 5" key="1">
    <citation type="submission" date="2019-06" db="EMBL/GenBank/DDBJ databases">
        <title>Genomic Encyclopedia of Type Strains, Phase IV (KMG-V): Genome sequencing to study the core and pangenomes of soil and plant-associated prokaryotes.</title>
        <authorList>
            <person name="Whitman W."/>
        </authorList>
    </citation>
    <scope>NUCLEOTIDE SEQUENCE [LARGE SCALE GENOMIC DNA]</scope>
    <source>
        <strain evidence="4 5">BR 11622</strain>
    </source>
</reference>
<evidence type="ECO:0000259" key="2">
    <source>
        <dbReference type="Pfam" id="PF01841"/>
    </source>
</evidence>
<organism evidence="4 5">
    <name type="scientific">Nitrospirillum amazonense</name>
    <dbReference type="NCBI Taxonomy" id="28077"/>
    <lineage>
        <taxon>Bacteria</taxon>
        <taxon>Pseudomonadati</taxon>
        <taxon>Pseudomonadota</taxon>
        <taxon>Alphaproteobacteria</taxon>
        <taxon>Rhodospirillales</taxon>
        <taxon>Azospirillaceae</taxon>
        <taxon>Nitrospirillum</taxon>
    </lineage>
</organism>
<accession>A0A560HBX8</accession>
<dbReference type="Pfam" id="PF12969">
    <property type="entry name" value="DUF3857"/>
    <property type="match status" value="1"/>
</dbReference>
<dbReference type="RefSeq" id="WP_145730978.1">
    <property type="nucleotide sequence ID" value="NZ_VITR01000004.1"/>
</dbReference>
<comment type="caution">
    <text evidence="4">The sequence shown here is derived from an EMBL/GenBank/DDBJ whole genome shotgun (WGS) entry which is preliminary data.</text>
</comment>
<sequence length="628" mass="67753">MGTSRRVIWALLAGTMGTPLSAHAADKPIEYKESSAEIVVERDGTYTKTNHLELLAKTTAAAHNIGQLNEYYSENLEDLDIVDAYTLKADGRKLPVDLSAILTQAPQGAANVPLFSDLKMKTIIFRDVTAGDTVAYTARHHIKVPFLKGQFMDNVTFSPTLLVRDERATISLPRDMPLSIEAHGISITQEAVGDRVLYRWQYSNPDPLTEDLAAVSQKDRGTRFFVSTFKDYDSLAKAYAAETAAAETVTPKIQAKADEITAGVTDKRQQAEKLYAWVSTHIRYVGLEFGRSGIIPHAAETVMTNGYGDCKDHATLLGTLLKAKGIASELVLINAGNGYSLPTVPTFAQFNHMISWLPEFHLYVDTTAMVAPFGVLPFSEYGKPVLHVVSNGGAVRQVPVFPTGSSLKVVAVAKLNADGVITGSMDAEGNGPFGMSLRDSAQEAEAKGPDRMAAQFLQAWGLAGSGTYTFDQSPLALSPSYRIGGSYTADPKPEMLTGAGFGMPNGLQIVLPVGDLLMGDLNIPRIKDTEPTPCFSGHMEETRSLELPAGYTVTKLPGDATIADDHLKYVSQWSQKGQVVTVRRTFDTHIDQALCTGDVRKSAAKALLAIAADQRATISLMPVNTAGH</sequence>
<dbReference type="SUPFAM" id="SSF54001">
    <property type="entry name" value="Cysteine proteinases"/>
    <property type="match status" value="1"/>
</dbReference>